<reference evidence="2 3" key="1">
    <citation type="journal article" date="2016" name="Proc. Natl. Acad. Sci. U.S.A.">
        <title>Comparative genomics of biotechnologically important yeasts.</title>
        <authorList>
            <person name="Riley R."/>
            <person name="Haridas S."/>
            <person name="Wolfe K.H."/>
            <person name="Lopes M.R."/>
            <person name="Hittinger C.T."/>
            <person name="Goeker M."/>
            <person name="Salamov A.A."/>
            <person name="Wisecaver J.H."/>
            <person name="Long T.M."/>
            <person name="Calvey C.H."/>
            <person name="Aerts A.L."/>
            <person name="Barry K.W."/>
            <person name="Choi C."/>
            <person name="Clum A."/>
            <person name="Coughlan A.Y."/>
            <person name="Deshpande S."/>
            <person name="Douglass A.P."/>
            <person name="Hanson S.J."/>
            <person name="Klenk H.-P."/>
            <person name="LaButti K.M."/>
            <person name="Lapidus A."/>
            <person name="Lindquist E.A."/>
            <person name="Lipzen A.M."/>
            <person name="Meier-Kolthoff J.P."/>
            <person name="Ohm R.A."/>
            <person name="Otillar R.P."/>
            <person name="Pangilinan J.L."/>
            <person name="Peng Y."/>
            <person name="Rokas A."/>
            <person name="Rosa C.A."/>
            <person name="Scheuner C."/>
            <person name="Sibirny A.A."/>
            <person name="Slot J.C."/>
            <person name="Stielow J.B."/>
            <person name="Sun H."/>
            <person name="Kurtzman C.P."/>
            <person name="Blackwell M."/>
            <person name="Grigoriev I.V."/>
            <person name="Jeffries T.W."/>
        </authorList>
    </citation>
    <scope>NUCLEOTIDE SEQUENCE [LARGE SCALE GENOMIC DNA]</scope>
    <source>
        <strain evidence="2 3">NRRL Y-2026</strain>
    </source>
</reference>
<proteinExistence type="predicted"/>
<dbReference type="EMBL" id="KV454004">
    <property type="protein sequence ID" value="ODQ45938.1"/>
    <property type="molecule type" value="Genomic_DNA"/>
</dbReference>
<evidence type="ECO:0000313" key="3">
    <source>
        <dbReference type="Proteomes" id="UP000094455"/>
    </source>
</evidence>
<dbReference type="InterPro" id="IPR029058">
    <property type="entry name" value="AB_hydrolase_fold"/>
</dbReference>
<organism evidence="2 3">
    <name type="scientific">Pichia membranifaciens NRRL Y-2026</name>
    <dbReference type="NCBI Taxonomy" id="763406"/>
    <lineage>
        <taxon>Eukaryota</taxon>
        <taxon>Fungi</taxon>
        <taxon>Dikarya</taxon>
        <taxon>Ascomycota</taxon>
        <taxon>Saccharomycotina</taxon>
        <taxon>Pichiomycetes</taxon>
        <taxon>Pichiales</taxon>
        <taxon>Pichiaceae</taxon>
        <taxon>Pichia</taxon>
    </lineage>
</organism>
<dbReference type="AlphaFoldDB" id="A0A1E3NK50"/>
<dbReference type="STRING" id="763406.A0A1E3NK50"/>
<dbReference type="GeneID" id="30181162"/>
<feature type="domain" description="Alpha/beta hydrolase fold-3" evidence="1">
    <location>
        <begin position="38"/>
        <end position="135"/>
    </location>
</feature>
<keyword evidence="3" id="KW-1185">Reference proteome</keyword>
<evidence type="ECO:0000259" key="1">
    <source>
        <dbReference type="Pfam" id="PF07859"/>
    </source>
</evidence>
<dbReference type="InterPro" id="IPR013094">
    <property type="entry name" value="AB_hydrolase_3"/>
</dbReference>
<name>A0A1E3NK50_9ASCO</name>
<sequence>MAIDAKILKYGDESARQVVKKYHITSSRAPSCGRRANLVMIHGGAWRDPNNTCADFDQFAEYFDEFCNNAGGEVVVYSVDYELSSEQRGRFPDVIVEVLRALDTVRRDAGDAADFCVCGHSVGCTFITQLFEHARILEAADAPPALRAAAAELQLPRITRAVFLDGIYDIAALLQEYPSYAFFVRDEFGTEQRAVELCNSVGRPGCPPVYATLERVLVVHSRGDELLSLRQPDTFVRWLDAAGVASGRVEKVYADFGLHNHVYVNKTVAELVYKTV</sequence>
<dbReference type="SUPFAM" id="SSF53474">
    <property type="entry name" value="alpha/beta-Hydrolases"/>
    <property type="match status" value="1"/>
</dbReference>
<accession>A0A1E3NK50</accession>
<gene>
    <name evidence="2" type="ORF">PICMEDRAFT_73422</name>
</gene>
<dbReference type="Proteomes" id="UP000094455">
    <property type="component" value="Unassembled WGS sequence"/>
</dbReference>
<dbReference type="OrthoDB" id="420264at2759"/>
<protein>
    <recommendedName>
        <fullName evidence="1">Alpha/beta hydrolase fold-3 domain-containing protein</fullName>
    </recommendedName>
</protein>
<dbReference type="GO" id="GO:0016787">
    <property type="term" value="F:hydrolase activity"/>
    <property type="evidence" value="ECO:0007669"/>
    <property type="project" value="InterPro"/>
</dbReference>
<dbReference type="RefSeq" id="XP_019017051.1">
    <property type="nucleotide sequence ID" value="XM_019164475.1"/>
</dbReference>
<evidence type="ECO:0000313" key="2">
    <source>
        <dbReference type="EMBL" id="ODQ45938.1"/>
    </source>
</evidence>
<dbReference type="Pfam" id="PF07859">
    <property type="entry name" value="Abhydrolase_3"/>
    <property type="match status" value="1"/>
</dbReference>
<dbReference type="Gene3D" id="3.40.50.1820">
    <property type="entry name" value="alpha/beta hydrolase"/>
    <property type="match status" value="1"/>
</dbReference>